<reference evidence="2 3" key="1">
    <citation type="journal article" date="2012" name="Eukaryot. Cell">
        <title>Draft genome sequence of CBS 2479, the standard type strain of Trichosporon asahii.</title>
        <authorList>
            <person name="Yang R.Y."/>
            <person name="Li H.T."/>
            <person name="Zhu H."/>
            <person name="Zhou G.P."/>
            <person name="Wang M."/>
            <person name="Wang L."/>
        </authorList>
    </citation>
    <scope>NUCLEOTIDE SEQUENCE [LARGE SCALE GENOMIC DNA]</scope>
    <source>
        <strain evidence="3">ATCC 90039 / CBS 2479 / JCM 2466 / KCTC 7840 / NCYC 2677 / UAMH 7654</strain>
    </source>
</reference>
<dbReference type="GeneID" id="25988111"/>
<protein>
    <submittedName>
        <fullName evidence="2">Uncharacterized protein</fullName>
    </submittedName>
</protein>
<feature type="region of interest" description="Disordered" evidence="1">
    <location>
        <begin position="114"/>
        <end position="178"/>
    </location>
</feature>
<dbReference type="HOGENOM" id="CLU_1152443_0_0_1"/>
<dbReference type="Proteomes" id="UP000002748">
    <property type="component" value="Unassembled WGS sequence"/>
</dbReference>
<organism evidence="2 3">
    <name type="scientific">Trichosporon asahii var. asahii (strain ATCC 90039 / CBS 2479 / JCM 2466 / KCTC 7840 / NBRC 103889/ NCYC 2677 / UAMH 7654)</name>
    <name type="common">Yeast</name>
    <dbReference type="NCBI Taxonomy" id="1186058"/>
    <lineage>
        <taxon>Eukaryota</taxon>
        <taxon>Fungi</taxon>
        <taxon>Dikarya</taxon>
        <taxon>Basidiomycota</taxon>
        <taxon>Agaricomycotina</taxon>
        <taxon>Tremellomycetes</taxon>
        <taxon>Trichosporonales</taxon>
        <taxon>Trichosporonaceae</taxon>
        <taxon>Trichosporon</taxon>
    </lineage>
</organism>
<accession>J6FB43</accession>
<feature type="compositionally biased region" description="Low complexity" evidence="1">
    <location>
        <begin position="154"/>
        <end position="166"/>
    </location>
</feature>
<dbReference type="AlphaFoldDB" id="J6FB43"/>
<dbReference type="KEGG" id="tasa:A1Q1_04598"/>
<dbReference type="RefSeq" id="XP_014183506.1">
    <property type="nucleotide sequence ID" value="XM_014328031.1"/>
</dbReference>
<evidence type="ECO:0000256" key="1">
    <source>
        <dbReference type="SAM" id="MobiDB-lite"/>
    </source>
</evidence>
<proteinExistence type="predicted"/>
<name>J6FB43_TRIAS</name>
<sequence length="241" mass="25919">MVAAGLGALPLNPKDLLALTVSMGKKPKAVFFISRWQQVVQAEDITVLNAAYLARAVEAVFIALKKVVADGDMGDGKSRSNAVVGSIIDILHAALLELGLEYCQRVQASLTSDNKYQNRQRTRPKSSVPKTVESAEPPVPDAVLRYDSADSPERSTSTASASTSAAPPAPPRPCSRRSSYVRSHLFRTTPTKTHFAVAPPCFSRTVSISSTFSHARARNELSTNEAAVLGQIKRVFSAHLC</sequence>
<evidence type="ECO:0000313" key="2">
    <source>
        <dbReference type="EMBL" id="EJT52387.1"/>
    </source>
</evidence>
<gene>
    <name evidence="2" type="ORF">A1Q1_04598</name>
</gene>
<dbReference type="EMBL" id="ALBS01000027">
    <property type="protein sequence ID" value="EJT52387.1"/>
    <property type="molecule type" value="Genomic_DNA"/>
</dbReference>
<dbReference type="VEuPathDB" id="FungiDB:A1Q1_04598"/>
<evidence type="ECO:0000313" key="3">
    <source>
        <dbReference type="Proteomes" id="UP000002748"/>
    </source>
</evidence>
<comment type="caution">
    <text evidence="2">The sequence shown here is derived from an EMBL/GenBank/DDBJ whole genome shotgun (WGS) entry which is preliminary data.</text>
</comment>